<feature type="compositionally biased region" description="Pro residues" evidence="2">
    <location>
        <begin position="176"/>
        <end position="185"/>
    </location>
</feature>
<evidence type="ECO:0000256" key="2">
    <source>
        <dbReference type="SAM" id="MobiDB-lite"/>
    </source>
</evidence>
<organism evidence="3 4">
    <name type="scientific">Symbiodinium natans</name>
    <dbReference type="NCBI Taxonomy" id="878477"/>
    <lineage>
        <taxon>Eukaryota</taxon>
        <taxon>Sar</taxon>
        <taxon>Alveolata</taxon>
        <taxon>Dinophyceae</taxon>
        <taxon>Suessiales</taxon>
        <taxon>Symbiodiniaceae</taxon>
        <taxon>Symbiodinium</taxon>
    </lineage>
</organism>
<sequence length="305" mass="32684">MAQMEESLEQQAAHITTLEFDSAPAPKKPSLAVLAAPASKAAAQTPENHAGASKNPVLLGVSQACEKVYAGAKALSKANDTIQQLQETLSSEREARSMQEKDASAKIQELTEKIATWERKHAAALEDLKQNATIQRLQHAVSAGDAARENLSKAAPPKKSTAAPPPAKHPTDAAPKAPPKAPPKGPEAAIPKPPPKKAAAPPAEVVPKAAESWPLVLGQRATRWCDCSDDEDEPSISVLLAREKARMPHRFAAECDKEEQGQQMRAALRMASSVEELERAIAYAEELGLKHEASLGRKKLQRLQS</sequence>
<name>A0A812RUH9_9DINO</name>
<evidence type="ECO:0000313" key="4">
    <source>
        <dbReference type="Proteomes" id="UP000604046"/>
    </source>
</evidence>
<protein>
    <submittedName>
        <fullName evidence="3">Uncharacterized protein</fullName>
    </submittedName>
</protein>
<gene>
    <name evidence="3" type="ORF">SNAT2548_LOCUS24766</name>
</gene>
<keyword evidence="4" id="KW-1185">Reference proteome</keyword>
<reference evidence="3" key="1">
    <citation type="submission" date="2021-02" db="EMBL/GenBank/DDBJ databases">
        <authorList>
            <person name="Dougan E. K."/>
            <person name="Rhodes N."/>
            <person name="Thang M."/>
            <person name="Chan C."/>
        </authorList>
    </citation>
    <scope>NUCLEOTIDE SEQUENCE</scope>
</reference>
<comment type="caution">
    <text evidence="3">The sequence shown here is derived from an EMBL/GenBank/DDBJ whole genome shotgun (WGS) entry which is preliminary data.</text>
</comment>
<feature type="coiled-coil region" evidence="1">
    <location>
        <begin position="75"/>
        <end position="127"/>
    </location>
</feature>
<feature type="compositionally biased region" description="Low complexity" evidence="2">
    <location>
        <begin position="197"/>
        <end position="206"/>
    </location>
</feature>
<evidence type="ECO:0000256" key="1">
    <source>
        <dbReference type="SAM" id="Coils"/>
    </source>
</evidence>
<proteinExistence type="predicted"/>
<dbReference type="Proteomes" id="UP000604046">
    <property type="component" value="Unassembled WGS sequence"/>
</dbReference>
<feature type="region of interest" description="Disordered" evidence="2">
    <location>
        <begin position="1"/>
        <end position="54"/>
    </location>
</feature>
<evidence type="ECO:0000313" key="3">
    <source>
        <dbReference type="EMBL" id="CAE7451996.1"/>
    </source>
</evidence>
<keyword evidence="1" id="KW-0175">Coiled coil</keyword>
<dbReference type="EMBL" id="CAJNDS010002368">
    <property type="protein sequence ID" value="CAE7451996.1"/>
    <property type="molecule type" value="Genomic_DNA"/>
</dbReference>
<dbReference type="AlphaFoldDB" id="A0A812RUH9"/>
<feature type="compositionally biased region" description="Low complexity" evidence="2">
    <location>
        <begin position="153"/>
        <end position="162"/>
    </location>
</feature>
<feature type="compositionally biased region" description="Low complexity" evidence="2">
    <location>
        <begin position="22"/>
        <end position="43"/>
    </location>
</feature>
<accession>A0A812RUH9</accession>
<feature type="region of interest" description="Disordered" evidence="2">
    <location>
        <begin position="135"/>
        <end position="206"/>
    </location>
</feature>